<dbReference type="RefSeq" id="WP_183971067.1">
    <property type="nucleotide sequence ID" value="NZ_JACIBY010000001.1"/>
</dbReference>
<evidence type="ECO:0000313" key="2">
    <source>
        <dbReference type="Proteomes" id="UP000541352"/>
    </source>
</evidence>
<dbReference type="AlphaFoldDB" id="A0A7W6EN83"/>
<gene>
    <name evidence="1" type="ORF">FHS57_000277</name>
</gene>
<name>A0A7W6EN83_9BACT</name>
<protein>
    <submittedName>
        <fullName evidence="1">Uncharacterized protein</fullName>
    </submittedName>
</protein>
<dbReference type="Proteomes" id="UP000541352">
    <property type="component" value="Unassembled WGS sequence"/>
</dbReference>
<reference evidence="1 2" key="1">
    <citation type="submission" date="2020-08" db="EMBL/GenBank/DDBJ databases">
        <title>Genomic Encyclopedia of Type Strains, Phase IV (KMG-IV): sequencing the most valuable type-strain genomes for metagenomic binning, comparative biology and taxonomic classification.</title>
        <authorList>
            <person name="Goeker M."/>
        </authorList>
    </citation>
    <scope>NUCLEOTIDE SEQUENCE [LARGE SCALE GENOMIC DNA]</scope>
    <source>
        <strain evidence="1 2">DSM 17976</strain>
    </source>
</reference>
<evidence type="ECO:0000313" key="1">
    <source>
        <dbReference type="EMBL" id="MBB3836295.1"/>
    </source>
</evidence>
<accession>A0A7W6EN83</accession>
<proteinExistence type="predicted"/>
<dbReference type="EMBL" id="JACIBY010000001">
    <property type="protein sequence ID" value="MBB3836295.1"/>
    <property type="molecule type" value="Genomic_DNA"/>
</dbReference>
<sequence length="190" mass="19482">MKRIFFLVLLGGSIGQSVVKAQAPNNTKNHPVTVTVPDVALLALASSGSTNFTLALNAPTQAGEPLTAPSTSSSIWLNYSSTVASSGETSRSISAQITSGYVPSGTDLTVAVSQDNGGGAGQVGTRVSIDPIPITSTLSPIITNIGSCYTGKGTNRGHQLTFTLAILPGSYSTIRYGSNTVQVTYTLSDI</sequence>
<organism evidence="1 2">
    <name type="scientific">Runella defluvii</name>
    <dbReference type="NCBI Taxonomy" id="370973"/>
    <lineage>
        <taxon>Bacteria</taxon>
        <taxon>Pseudomonadati</taxon>
        <taxon>Bacteroidota</taxon>
        <taxon>Cytophagia</taxon>
        <taxon>Cytophagales</taxon>
        <taxon>Spirosomataceae</taxon>
        <taxon>Runella</taxon>
    </lineage>
</organism>
<comment type="caution">
    <text evidence="1">The sequence shown here is derived from an EMBL/GenBank/DDBJ whole genome shotgun (WGS) entry which is preliminary data.</text>
</comment>
<keyword evidence="2" id="KW-1185">Reference proteome</keyword>